<accession>A0ACA9NR74</accession>
<evidence type="ECO:0000313" key="1">
    <source>
        <dbReference type="EMBL" id="CAG8672655.1"/>
    </source>
</evidence>
<reference evidence="1" key="1">
    <citation type="submission" date="2021-06" db="EMBL/GenBank/DDBJ databases">
        <authorList>
            <person name="Kallberg Y."/>
            <person name="Tangrot J."/>
            <person name="Rosling A."/>
        </authorList>
    </citation>
    <scope>NUCLEOTIDE SEQUENCE</scope>
    <source>
        <strain evidence="1">28 12/20/2015</strain>
    </source>
</reference>
<protein>
    <submittedName>
        <fullName evidence="1">3000_t:CDS:1</fullName>
    </submittedName>
</protein>
<gene>
    <name evidence="1" type="ORF">SPELUC_LOCUS9742</name>
</gene>
<feature type="non-terminal residue" evidence="1">
    <location>
        <position position="1"/>
    </location>
</feature>
<sequence>FEDEMQDYQTFAIHCQQEIELSTKSNFLSNSISEEPKRELATQVYQIVWHSATLAAKLECLSIHTYGSICDSARENRTHIKSFDWYASTWSLGDIVEVDFNKKFYSAEIVNFNHDRTQFSMHYLDFSSSKTITVDRALIRIITNTDSGTQTLQVEISGVVKGISMWKITEKEAIMLLWPVYDAQKLSTCHNTINPITGEEWFFISDPMHKHIQGVYEHTCRHATAKATKLTKHHIWLTSWKVEDALALIKELKEISEGTQNPRINTLREIHDWFVRGDKQKTKPTQWISSQCQFDLILSIDGFLEILTFFLRKYLGSVIQPRCILQDMLKGLFGTICQLGGDSSTQTLKSYGHSLNKYQVTALVLSELKSINYGKSDGTRIGINTLTQRDKKCPINNENPHYIYEKHSIRLSQLSPLSQYIFENLLADDLIMGRINFSLESCNSNINKKNIKAFYLQIE</sequence>
<name>A0ACA9NR74_9GLOM</name>
<organism evidence="1 2">
    <name type="scientific">Cetraspora pellucida</name>
    <dbReference type="NCBI Taxonomy" id="1433469"/>
    <lineage>
        <taxon>Eukaryota</taxon>
        <taxon>Fungi</taxon>
        <taxon>Fungi incertae sedis</taxon>
        <taxon>Mucoromycota</taxon>
        <taxon>Glomeromycotina</taxon>
        <taxon>Glomeromycetes</taxon>
        <taxon>Diversisporales</taxon>
        <taxon>Gigasporaceae</taxon>
        <taxon>Cetraspora</taxon>
    </lineage>
</organism>
<dbReference type="Proteomes" id="UP000789366">
    <property type="component" value="Unassembled WGS sequence"/>
</dbReference>
<dbReference type="EMBL" id="CAJVPW010016802">
    <property type="protein sequence ID" value="CAG8672655.1"/>
    <property type="molecule type" value="Genomic_DNA"/>
</dbReference>
<proteinExistence type="predicted"/>
<comment type="caution">
    <text evidence="1">The sequence shown here is derived from an EMBL/GenBank/DDBJ whole genome shotgun (WGS) entry which is preliminary data.</text>
</comment>
<evidence type="ECO:0000313" key="2">
    <source>
        <dbReference type="Proteomes" id="UP000789366"/>
    </source>
</evidence>
<keyword evidence="2" id="KW-1185">Reference proteome</keyword>